<keyword evidence="9" id="KW-0732">Signal</keyword>
<comment type="subcellular location">
    <subcellularLocation>
        <location evidence="1">Mitochondrion matrix</location>
    </subcellularLocation>
</comment>
<proteinExistence type="inferred from homology"/>
<evidence type="ECO:0000313" key="13">
    <source>
        <dbReference type="Proteomes" id="UP000011518"/>
    </source>
</evidence>
<dbReference type="eggNOG" id="ENOG502QTRE">
    <property type="taxonomic scope" value="Eukaryota"/>
</dbReference>
<dbReference type="InterPro" id="IPR036645">
    <property type="entry name" value="Elafin-like_sf"/>
</dbReference>
<dbReference type="InterPro" id="IPR013579">
    <property type="entry name" value="FAST_2"/>
</dbReference>
<feature type="domain" description="RAP" evidence="10">
    <location>
        <begin position="708"/>
        <end position="766"/>
    </location>
</feature>
<dbReference type="GO" id="GO:0005576">
    <property type="term" value="C:extracellular region"/>
    <property type="evidence" value="ECO:0007669"/>
    <property type="project" value="InterPro"/>
</dbReference>
<dbReference type="STRING" id="246437.L8Y5V9"/>
<dbReference type="Gene3D" id="4.10.75.10">
    <property type="entry name" value="Elafin-like"/>
    <property type="match status" value="1"/>
</dbReference>
<dbReference type="GO" id="GO:0030414">
    <property type="term" value="F:peptidase inhibitor activity"/>
    <property type="evidence" value="ECO:0007669"/>
    <property type="project" value="InterPro"/>
</dbReference>
<dbReference type="InterPro" id="IPR008197">
    <property type="entry name" value="WAP_dom"/>
</dbReference>
<dbReference type="GO" id="GO:0000963">
    <property type="term" value="P:mitochondrial RNA processing"/>
    <property type="evidence" value="ECO:0007669"/>
    <property type="project" value="TreeGrafter"/>
</dbReference>
<dbReference type="CDD" id="cd00199">
    <property type="entry name" value="WAP"/>
    <property type="match status" value="1"/>
</dbReference>
<feature type="signal peptide" evidence="9">
    <location>
        <begin position="1"/>
        <end position="19"/>
    </location>
</feature>
<dbReference type="Pfam" id="PF08368">
    <property type="entry name" value="FAST_2"/>
    <property type="match status" value="1"/>
</dbReference>
<evidence type="ECO:0000256" key="3">
    <source>
        <dbReference type="ARBA" id="ARBA00023128"/>
    </source>
</evidence>
<organism evidence="12 13">
    <name type="scientific">Tupaia chinensis</name>
    <name type="common">Chinese tree shrew</name>
    <name type="synonym">Tupaia belangeri chinensis</name>
    <dbReference type="NCBI Taxonomy" id="246437"/>
    <lineage>
        <taxon>Eukaryota</taxon>
        <taxon>Metazoa</taxon>
        <taxon>Chordata</taxon>
        <taxon>Craniata</taxon>
        <taxon>Vertebrata</taxon>
        <taxon>Euteleostomi</taxon>
        <taxon>Mammalia</taxon>
        <taxon>Eutheria</taxon>
        <taxon>Euarchontoglires</taxon>
        <taxon>Scandentia</taxon>
        <taxon>Tupaiidae</taxon>
        <taxon>Tupaia</taxon>
    </lineage>
</organism>
<dbReference type="SMART" id="SM00217">
    <property type="entry name" value="WAP"/>
    <property type="match status" value="2"/>
</dbReference>
<dbReference type="FunCoup" id="L8Y5V9">
    <property type="interactions" value="1746"/>
</dbReference>
<dbReference type="PANTHER" id="PTHR21228">
    <property type="entry name" value="FAST LEU-RICH DOMAIN-CONTAINING"/>
    <property type="match status" value="1"/>
</dbReference>
<accession>L8Y5V9</accession>
<feature type="domain" description="WAP" evidence="11">
    <location>
        <begin position="26"/>
        <end position="73"/>
    </location>
</feature>
<protein>
    <recommendedName>
        <fullName evidence="5">FAST kinase domain-containing protein 4</fullName>
    </recommendedName>
    <alternativeName>
        <fullName evidence="7">Protein TBRG4</fullName>
    </alternativeName>
    <alternativeName>
        <fullName evidence="6">Transforming growth factor beta regulator 4</fullName>
    </alternativeName>
</protein>
<evidence type="ECO:0000259" key="10">
    <source>
        <dbReference type="PROSITE" id="PS51286"/>
    </source>
</evidence>
<dbReference type="Proteomes" id="UP000011518">
    <property type="component" value="Unassembled WGS sequence"/>
</dbReference>
<evidence type="ECO:0000256" key="9">
    <source>
        <dbReference type="SAM" id="SignalP"/>
    </source>
</evidence>
<dbReference type="Pfam" id="PF06743">
    <property type="entry name" value="FAST_1"/>
    <property type="match status" value="1"/>
</dbReference>
<dbReference type="GO" id="GO:0044528">
    <property type="term" value="P:regulation of mitochondrial mRNA stability"/>
    <property type="evidence" value="ECO:0007669"/>
    <property type="project" value="InterPro"/>
</dbReference>
<evidence type="ECO:0000256" key="4">
    <source>
        <dbReference type="ARBA" id="ARBA00038281"/>
    </source>
</evidence>
<dbReference type="GO" id="GO:0035770">
    <property type="term" value="C:ribonucleoprotein granule"/>
    <property type="evidence" value="ECO:0007669"/>
    <property type="project" value="TreeGrafter"/>
</dbReference>
<sequence>MRCLIILALALLALEAVLAQDSYLLLSEQALCSDISSSEEEMACLKSCNTNENCQGDTKCCLSACGFSCKTPINVPKAGRCPWVPAHISPNSCEEKDSCSWDGECTGVMKCCEDRCGMTCMTPILGVWSHLLGVYIPATPAIMAARLVKRCTCLLREAAHLAPAPAPAASPVGWLRITRAAHKTLTSSATSPSSHFRGSLTELVEKEPMFTPYPEPQEVDRLIEKATRPEQLLELLGRDHHLYPNHAALILIHLSRLLSKKPEDKTSLIQDARFQQLLHLVNSQLSLIWHGTLVKLLRSLYKLALPEGSKELQSVEQEVRWRLRRLKYKHLAFLAEFCTASMQEQHSQDLLAELLVHLERRWTEIEDGRMVVAIMTKAGHLSESLMNRLEDKCLELVEQFGPDELRKVLVTLAAQSRRSVPLLRAVSYHLVQKPFPLTKHVLLDLAYAYGKLSFQQTQVSQRLATDLLPLVPSLTPSEVARCVKSFAFLKWLNLPLFEALAQHVLNRAQDIALPQLCNVLLAFACLNFRPQQEDQFFSLVHERLGPKLAGLKPALQVDLVWALCVLQHVQEAELRAILHPDFHAQLLGGKSQKDQITFQKLLHINATAQLERPEYTGPLLPASALSLRSPALDTKVTPLQKELQGTLKGLLGSTDQGSFEVATQYGWVLDAEVLLDADSQFLPLRSFVAPHLIQPAGDKPLPPGAKRLAFLRWEFPSFTSRSKDLLGRFVLARRHMLAAGFLVVDVPYYEWLELKSEWQKGAYLKDKMRKAVAEELAK</sequence>
<dbReference type="EMBL" id="KB364953">
    <property type="protein sequence ID" value="ELV11813.1"/>
    <property type="molecule type" value="Genomic_DNA"/>
</dbReference>
<gene>
    <name evidence="12" type="ORF">TREES_T100018876</name>
</gene>
<dbReference type="InParanoid" id="L8Y5V9"/>
<evidence type="ECO:0000313" key="12">
    <source>
        <dbReference type="EMBL" id="ELV11813.1"/>
    </source>
</evidence>
<dbReference type="InterPro" id="IPR010622">
    <property type="entry name" value="FAST_Leu-rich"/>
</dbReference>
<evidence type="ECO:0000259" key="11">
    <source>
        <dbReference type="PROSITE" id="PS51390"/>
    </source>
</evidence>
<dbReference type="Pfam" id="PF00095">
    <property type="entry name" value="WAP"/>
    <property type="match status" value="2"/>
</dbReference>
<reference evidence="13" key="1">
    <citation type="submission" date="2012-07" db="EMBL/GenBank/DDBJ databases">
        <title>Genome of the Chinese tree shrew, a rising model animal genetically related to primates.</title>
        <authorList>
            <person name="Zhang G."/>
            <person name="Fan Y."/>
            <person name="Yao Y."/>
            <person name="Huang Z."/>
        </authorList>
    </citation>
    <scope>NUCLEOTIDE SEQUENCE [LARGE SCALE GENOMIC DNA]</scope>
</reference>
<dbReference type="PROSITE" id="PS51286">
    <property type="entry name" value="RAP"/>
    <property type="match status" value="1"/>
</dbReference>
<feature type="domain" description="WAP" evidence="11">
    <location>
        <begin position="74"/>
        <end position="124"/>
    </location>
</feature>
<dbReference type="Pfam" id="PF08373">
    <property type="entry name" value="RAP"/>
    <property type="match status" value="1"/>
</dbReference>
<dbReference type="InterPro" id="IPR013584">
    <property type="entry name" value="RAP"/>
</dbReference>
<dbReference type="GO" id="GO:0003723">
    <property type="term" value="F:RNA binding"/>
    <property type="evidence" value="ECO:0007669"/>
    <property type="project" value="TreeGrafter"/>
</dbReference>
<dbReference type="CDD" id="cd23739">
    <property type="entry name" value="TBRG4-like_N"/>
    <property type="match status" value="1"/>
</dbReference>
<name>L8Y5V9_TUPCH</name>
<evidence type="ECO:0000256" key="1">
    <source>
        <dbReference type="ARBA" id="ARBA00004305"/>
    </source>
</evidence>
<dbReference type="PROSITE" id="PS51390">
    <property type="entry name" value="WAP"/>
    <property type="match status" value="2"/>
</dbReference>
<evidence type="ECO:0000256" key="2">
    <source>
        <dbReference type="ARBA" id="ARBA00022946"/>
    </source>
</evidence>
<evidence type="ECO:0000256" key="7">
    <source>
        <dbReference type="ARBA" id="ARBA00043220"/>
    </source>
</evidence>
<comment type="similarity">
    <text evidence="4">Belongs to the FAST kinase family.</text>
</comment>
<reference evidence="13" key="2">
    <citation type="journal article" date="2013" name="Nat. Commun.">
        <title>Genome of the Chinese tree shrew.</title>
        <authorList>
            <person name="Fan Y."/>
            <person name="Huang Z.Y."/>
            <person name="Cao C.C."/>
            <person name="Chen C.S."/>
            <person name="Chen Y.X."/>
            <person name="Fan D.D."/>
            <person name="He J."/>
            <person name="Hou H.L."/>
            <person name="Hu L."/>
            <person name="Hu X.T."/>
            <person name="Jiang X.T."/>
            <person name="Lai R."/>
            <person name="Lang Y.S."/>
            <person name="Liang B."/>
            <person name="Liao S.G."/>
            <person name="Mu D."/>
            <person name="Ma Y.Y."/>
            <person name="Niu Y.Y."/>
            <person name="Sun X.Q."/>
            <person name="Xia J.Q."/>
            <person name="Xiao J."/>
            <person name="Xiong Z.Q."/>
            <person name="Xu L."/>
            <person name="Yang L."/>
            <person name="Zhang Y."/>
            <person name="Zhao W."/>
            <person name="Zhao X.D."/>
            <person name="Zheng Y.T."/>
            <person name="Zhou J.M."/>
            <person name="Zhu Y.B."/>
            <person name="Zhang G.J."/>
            <person name="Wang J."/>
            <person name="Yao Y.G."/>
        </authorList>
    </citation>
    <scope>NUCLEOTIDE SEQUENCE [LARGE SCALE GENOMIC DNA]</scope>
</reference>
<comment type="function">
    <text evidence="8">Plays a role in processing of mitochondrial RNA precursors and in stabilization of a subset of mature mitochondrial RNA species, such as MT-CO1, MT-CO2, MT-CYB, MT-CO3, MT-ND3, MT-ND5 and MT-ATP8/6. May play a role in cell cycle progression.</text>
</comment>
<dbReference type="PANTHER" id="PTHR21228:SF59">
    <property type="entry name" value="FAST KINASE DOMAIN-CONTAINING PROTEIN 4"/>
    <property type="match status" value="1"/>
</dbReference>
<feature type="chain" id="PRO_5003998377" description="FAST kinase domain-containing protein 4" evidence="9">
    <location>
        <begin position="20"/>
        <end position="778"/>
    </location>
</feature>
<evidence type="ECO:0000256" key="5">
    <source>
        <dbReference type="ARBA" id="ARBA00040471"/>
    </source>
</evidence>
<dbReference type="SUPFAM" id="SSF57256">
    <property type="entry name" value="Elafin-like"/>
    <property type="match status" value="2"/>
</dbReference>
<evidence type="ECO:0000256" key="6">
    <source>
        <dbReference type="ARBA" id="ARBA00042265"/>
    </source>
</evidence>
<dbReference type="AlphaFoldDB" id="L8Y5V9"/>
<keyword evidence="3" id="KW-0496">Mitochondrion</keyword>
<evidence type="ECO:0000256" key="8">
    <source>
        <dbReference type="ARBA" id="ARBA00045209"/>
    </source>
</evidence>
<keyword evidence="13" id="KW-1185">Reference proteome</keyword>
<dbReference type="InterPro" id="IPR050870">
    <property type="entry name" value="FAST_kinase"/>
</dbReference>
<dbReference type="SMART" id="SM00952">
    <property type="entry name" value="RAP"/>
    <property type="match status" value="1"/>
</dbReference>
<keyword evidence="2" id="KW-0809">Transit peptide</keyword>
<dbReference type="GO" id="GO:0005759">
    <property type="term" value="C:mitochondrial matrix"/>
    <property type="evidence" value="ECO:0007669"/>
    <property type="project" value="UniProtKB-SubCell"/>
</dbReference>